<dbReference type="EMBL" id="FMJD01000002">
    <property type="protein sequence ID" value="SCM72294.1"/>
    <property type="molecule type" value="Genomic_DNA"/>
</dbReference>
<proteinExistence type="predicted"/>
<gene>
    <name evidence="1" type="ORF">KL86PLE_100539</name>
</gene>
<dbReference type="PROSITE" id="PS51318">
    <property type="entry name" value="TAT"/>
    <property type="match status" value="1"/>
</dbReference>
<dbReference type="InterPro" id="IPR006311">
    <property type="entry name" value="TAT_signal"/>
</dbReference>
<dbReference type="RefSeq" id="WP_288199251.1">
    <property type="nucleotide sequence ID" value="NZ_LT608334.1"/>
</dbReference>
<sequence>MALSSPLSRRHFIGRLTSVATVAATPTVGLPTEPAVLGGPAVPPATGRLDRLQRLLAEARRLAAEDFSDFDFRAFPLGEDEGRPDLFGFVAMLKPEPPEPPVIEYDGPGLYEIRLKQWSADFHQIHRVEMAPRRHRFAGQFRLRFPDAKPRARWWYVPRDDFAVIKRI</sequence>
<name>A0A212L3Z0_9HYPH</name>
<evidence type="ECO:0000313" key="1">
    <source>
        <dbReference type="EMBL" id="SCM72294.1"/>
    </source>
</evidence>
<accession>A0A212L3Z0</accession>
<organism evidence="1">
    <name type="scientific">uncultured Pleomorphomonas sp</name>
    <dbReference type="NCBI Taxonomy" id="442121"/>
    <lineage>
        <taxon>Bacteria</taxon>
        <taxon>Pseudomonadati</taxon>
        <taxon>Pseudomonadota</taxon>
        <taxon>Alphaproteobacteria</taxon>
        <taxon>Hyphomicrobiales</taxon>
        <taxon>Pleomorphomonadaceae</taxon>
        <taxon>Pleomorphomonas</taxon>
        <taxon>environmental samples</taxon>
    </lineage>
</organism>
<dbReference type="AlphaFoldDB" id="A0A212L3Z0"/>
<reference evidence="1" key="1">
    <citation type="submission" date="2016-08" db="EMBL/GenBank/DDBJ databases">
        <authorList>
            <person name="Seilhamer J.J."/>
        </authorList>
    </citation>
    <scope>NUCLEOTIDE SEQUENCE</scope>
    <source>
        <strain evidence="1">86</strain>
    </source>
</reference>
<protein>
    <submittedName>
        <fullName evidence="1">Uncharacterized protein</fullName>
    </submittedName>
</protein>